<feature type="signal peptide" evidence="2">
    <location>
        <begin position="1"/>
        <end position="37"/>
    </location>
</feature>
<name>A0A4Y7XC00_9GAMM</name>
<dbReference type="RefSeq" id="WP_134244282.1">
    <property type="nucleotide sequence ID" value="NZ_SNTY01000025.1"/>
</dbReference>
<comment type="caution">
    <text evidence="3">The sequence shown here is derived from an EMBL/GenBank/DDBJ whole genome shotgun (WGS) entry which is preliminary data.</text>
</comment>
<protein>
    <submittedName>
        <fullName evidence="3">DcaP-like protein</fullName>
    </submittedName>
</protein>
<keyword evidence="4" id="KW-1185">Reference proteome</keyword>
<proteinExistence type="predicted"/>
<organism evidence="3 4">
    <name type="scientific">Alkanindiges illinoisensis</name>
    <dbReference type="NCBI Taxonomy" id="197183"/>
    <lineage>
        <taxon>Bacteria</taxon>
        <taxon>Pseudomonadati</taxon>
        <taxon>Pseudomonadota</taxon>
        <taxon>Gammaproteobacteria</taxon>
        <taxon>Moraxellales</taxon>
        <taxon>Moraxellaceae</taxon>
        <taxon>Alkanindiges</taxon>
    </lineage>
</organism>
<dbReference type="SUPFAM" id="SSF56935">
    <property type="entry name" value="Porins"/>
    <property type="match status" value="1"/>
</dbReference>
<sequence>MKRLMGHVSSSNRPHATVLSMAVCAIMAASFCSTSHAATTDTTSNQTEIEALRQEVNALKQIVQQLSAQQQTRQSVSPAARPVTSSNEPALEATAVQPASASIAPAQSAKAGQPMPAVPVSRNPEGWAVLPDGKTAAKVYGFIRADMLHDFKGQPTGKFSNLHTQPLDSSDPVENKTAFTAAVTRVGVDFKTPTAIGDVGGKIEGDFWGNGGTGSATFRIRHAYLTKGNWLFGQTWSPFAGQEYAAETVDFNGVTGGSIRRATQIRYTHPLSTATSLTIAGEEDSSADSRFPALTARLEHKLPDSKGAFALRGMLHEKRGVATSTVNGQVQNTEDEKAGYGAAIGAWYQLDPANKLSGQLFHVKGDGSFNYGTGTGFSVNSATGDLYFDEYNSAQLGLTHAFNPKMRSTVALSWVDFKDSSQFALANPGANRELKQASINLFYKPVSSIDLGGEYTYGNREVFNGDEGKQSHLNLMARYNF</sequence>
<dbReference type="Gene3D" id="2.40.160.60">
    <property type="entry name" value="Outer membrane protein transport protein (OMPP1/FadL/TodX)"/>
    <property type="match status" value="1"/>
</dbReference>
<dbReference type="EMBL" id="SNTY01000025">
    <property type="protein sequence ID" value="TEU26835.1"/>
    <property type="molecule type" value="Genomic_DNA"/>
</dbReference>
<accession>A0A4Y7XC00</accession>
<evidence type="ECO:0000313" key="4">
    <source>
        <dbReference type="Proteomes" id="UP000297834"/>
    </source>
</evidence>
<dbReference type="AlphaFoldDB" id="A0A4Y7XC00"/>
<evidence type="ECO:0000313" key="3">
    <source>
        <dbReference type="EMBL" id="TEU26835.1"/>
    </source>
</evidence>
<gene>
    <name evidence="3" type="ORF">E2B99_07430</name>
</gene>
<feature type="region of interest" description="Disordered" evidence="1">
    <location>
        <begin position="70"/>
        <end position="89"/>
    </location>
</feature>
<dbReference type="Proteomes" id="UP000297834">
    <property type="component" value="Unassembled WGS sequence"/>
</dbReference>
<keyword evidence="2" id="KW-0732">Signal</keyword>
<evidence type="ECO:0000256" key="2">
    <source>
        <dbReference type="SAM" id="SignalP"/>
    </source>
</evidence>
<reference evidence="3 4" key="1">
    <citation type="submission" date="2019-03" db="EMBL/GenBank/DDBJ databases">
        <title>Alkanindiges illinoisensis: a potential pathogenic isolated from ascites of a gastric cancer patient with abdominal metastasis.</title>
        <authorList>
            <person name="Hu X."/>
            <person name="Yang B."/>
            <person name="Yan X."/>
            <person name="Lin L."/>
            <person name="Zhao H."/>
            <person name="Zhou F."/>
            <person name="Su B."/>
            <person name="Chen J."/>
            <person name="Rui Y."/>
            <person name="Wang Q."/>
            <person name="Zheng L."/>
        </authorList>
    </citation>
    <scope>NUCLEOTIDE SEQUENCE [LARGE SCALE GENOMIC DNA]</scope>
    <source>
        <strain evidence="3 4">NFYY 23406</strain>
    </source>
</reference>
<feature type="chain" id="PRO_5021241973" evidence="2">
    <location>
        <begin position="38"/>
        <end position="481"/>
    </location>
</feature>
<dbReference type="OrthoDB" id="190887at2"/>
<dbReference type="STRING" id="1120977.GCA_000619845_02607"/>
<dbReference type="Pfam" id="PF19577">
    <property type="entry name" value="DcaP"/>
    <property type="match status" value="1"/>
</dbReference>
<dbReference type="InterPro" id="IPR045748">
    <property type="entry name" value="DcaP"/>
</dbReference>
<evidence type="ECO:0000256" key="1">
    <source>
        <dbReference type="SAM" id="MobiDB-lite"/>
    </source>
</evidence>